<comment type="caution">
    <text evidence="4">The sequence shown here is derived from an EMBL/GenBank/DDBJ whole genome shotgun (WGS) entry which is preliminary data.</text>
</comment>
<dbReference type="PANTHER" id="PTHR42748">
    <property type="entry name" value="NITROGEN METABOLITE REPRESSION PROTEIN NMRA FAMILY MEMBER"/>
    <property type="match status" value="1"/>
</dbReference>
<dbReference type="Pfam" id="PF05368">
    <property type="entry name" value="NmrA"/>
    <property type="match status" value="1"/>
</dbReference>
<keyword evidence="2" id="KW-0521">NADP</keyword>
<dbReference type="PANTHER" id="PTHR42748:SF7">
    <property type="entry name" value="NMRA LIKE REDOX SENSOR 1-RELATED"/>
    <property type="match status" value="1"/>
</dbReference>
<dbReference type="GO" id="GO:0005634">
    <property type="term" value="C:nucleus"/>
    <property type="evidence" value="ECO:0007669"/>
    <property type="project" value="TreeGrafter"/>
</dbReference>
<dbReference type="Proteomes" id="UP001295423">
    <property type="component" value="Unassembled WGS sequence"/>
</dbReference>
<feature type="domain" description="NmrA-like" evidence="3">
    <location>
        <begin position="42"/>
        <end position="166"/>
    </location>
</feature>
<organism evidence="4 5">
    <name type="scientific">Cylindrotheca closterium</name>
    <dbReference type="NCBI Taxonomy" id="2856"/>
    <lineage>
        <taxon>Eukaryota</taxon>
        <taxon>Sar</taxon>
        <taxon>Stramenopiles</taxon>
        <taxon>Ochrophyta</taxon>
        <taxon>Bacillariophyta</taxon>
        <taxon>Bacillariophyceae</taxon>
        <taxon>Bacillariophycidae</taxon>
        <taxon>Bacillariales</taxon>
        <taxon>Bacillariaceae</taxon>
        <taxon>Cylindrotheca</taxon>
    </lineage>
</organism>
<dbReference type="SUPFAM" id="SSF51735">
    <property type="entry name" value="NAD(P)-binding Rossmann-fold domains"/>
    <property type="match status" value="1"/>
</dbReference>
<name>A0AAD2CFD9_9STRA</name>
<dbReference type="EMBL" id="CAKOGP040000113">
    <property type="protein sequence ID" value="CAJ1930618.1"/>
    <property type="molecule type" value="Genomic_DNA"/>
</dbReference>
<keyword evidence="5" id="KW-1185">Reference proteome</keyword>
<sequence>MGRGIGGVTIKEDGTVEKAWDPFLPRPPSMKDVNASDDRSTSDQVAVFGANTKEGMTLVKMMSEKGLRVIAAVRVLGSNKTKQLLGLPGVTVKQADSNDRASLLTALNGCSRAFAVTSYWEKFESVIEETMATNILDACASVSPPVKNMVLATFEEISNLKKFNRKSQIVPTRDGKIYPDFTGKSKVDAMGKSKGVTVTHMMTSFMDDKDHKKSVILLRGMNKRIVVNSHVNK</sequence>
<dbReference type="AlphaFoldDB" id="A0AAD2CFD9"/>
<dbReference type="Gene3D" id="3.40.50.720">
    <property type="entry name" value="NAD(P)-binding Rossmann-like Domain"/>
    <property type="match status" value="1"/>
</dbReference>
<dbReference type="InterPro" id="IPR008030">
    <property type="entry name" value="NmrA-like"/>
</dbReference>
<evidence type="ECO:0000259" key="3">
    <source>
        <dbReference type="Pfam" id="PF05368"/>
    </source>
</evidence>
<comment type="similarity">
    <text evidence="1">Belongs to the NmrA-type oxidoreductase family.</text>
</comment>
<evidence type="ECO:0000256" key="1">
    <source>
        <dbReference type="ARBA" id="ARBA00006328"/>
    </source>
</evidence>
<dbReference type="InterPro" id="IPR036291">
    <property type="entry name" value="NAD(P)-bd_dom_sf"/>
</dbReference>
<evidence type="ECO:0000313" key="5">
    <source>
        <dbReference type="Proteomes" id="UP001295423"/>
    </source>
</evidence>
<dbReference type="InterPro" id="IPR051164">
    <property type="entry name" value="NmrA-like_oxidored"/>
</dbReference>
<reference evidence="4" key="1">
    <citation type="submission" date="2023-08" db="EMBL/GenBank/DDBJ databases">
        <authorList>
            <person name="Audoor S."/>
            <person name="Bilcke G."/>
        </authorList>
    </citation>
    <scope>NUCLEOTIDE SEQUENCE</scope>
</reference>
<evidence type="ECO:0000313" key="4">
    <source>
        <dbReference type="EMBL" id="CAJ1930618.1"/>
    </source>
</evidence>
<evidence type="ECO:0000256" key="2">
    <source>
        <dbReference type="ARBA" id="ARBA00022857"/>
    </source>
</evidence>
<accession>A0AAD2CFD9</accession>
<protein>
    <recommendedName>
        <fullName evidence="3">NmrA-like domain-containing protein</fullName>
    </recommendedName>
</protein>
<gene>
    <name evidence="4" type="ORF">CYCCA115_LOCUS2003</name>
</gene>
<proteinExistence type="inferred from homology"/>